<dbReference type="Gene3D" id="3.10.690.10">
    <property type="entry name" value="Bifunctional nuclease domain"/>
    <property type="match status" value="1"/>
</dbReference>
<evidence type="ECO:0000259" key="3">
    <source>
        <dbReference type="PROSITE" id="PS51658"/>
    </source>
</evidence>
<protein>
    <submittedName>
        <fullName evidence="4">Bifunctional DNase/RNase</fullName>
    </submittedName>
</protein>
<evidence type="ECO:0000313" key="5">
    <source>
        <dbReference type="Proteomes" id="UP000183104"/>
    </source>
</evidence>
<dbReference type="EMBL" id="FMUN01000010">
    <property type="protein sequence ID" value="SCY65361.1"/>
    <property type="molecule type" value="Genomic_DNA"/>
</dbReference>
<keyword evidence="2" id="KW-0732">Signal</keyword>
<dbReference type="Pfam" id="PF02577">
    <property type="entry name" value="BFN_dom"/>
    <property type="match status" value="1"/>
</dbReference>
<dbReference type="PANTHER" id="PTHR15160:SF1">
    <property type="entry name" value="VON HIPPEL-LINDAU DISEASE TUMOR SUPPRESSOR"/>
    <property type="match status" value="1"/>
</dbReference>
<gene>
    <name evidence="4" type="ORF">SAMN05661077_0037</name>
</gene>
<dbReference type="Gene3D" id="2.30.42.10">
    <property type="match status" value="1"/>
</dbReference>
<keyword evidence="5" id="KW-1185">Reference proteome</keyword>
<proteinExistence type="predicted"/>
<evidence type="ECO:0000313" key="4">
    <source>
        <dbReference type="EMBL" id="SCY65361.1"/>
    </source>
</evidence>
<organism evidence="4 5">
    <name type="scientific">Thiohalorhabdus denitrificans</name>
    <dbReference type="NCBI Taxonomy" id="381306"/>
    <lineage>
        <taxon>Bacteria</taxon>
        <taxon>Pseudomonadati</taxon>
        <taxon>Pseudomonadota</taxon>
        <taxon>Gammaproteobacteria</taxon>
        <taxon>Thiohalorhabdales</taxon>
        <taxon>Thiohalorhabdaceae</taxon>
        <taxon>Thiohalorhabdus</taxon>
    </lineage>
</organism>
<feature type="chain" id="PRO_5010433622" evidence="2">
    <location>
        <begin position="32"/>
        <end position="292"/>
    </location>
</feature>
<dbReference type="Proteomes" id="UP000183104">
    <property type="component" value="Unassembled WGS sequence"/>
</dbReference>
<sequence>MAHRGKLTVRPGLWGLLLGAALLLAANHTAAARELAADEDRFVEVEAVGVGVTPAGAPAVLLRRPGAGKAVPIFVDAGQAQAIAMALQEVEPSRPMTHDLLRDTLGALEAELRRIYVDDVRDGAFYGMLELAVAGREAPVRVDSRPSDALALALRAGVPILAAPKVLEAAREVEYRGMEERIARAAGITVNPLTEELRRALELPDRKGVVVSAAIGPAHHAGLRPGALITAINGETPRGPAHFRALLRETPSGERAEVTFWQEGEEHRIEIPPELSGGHRARRAPRRPEPHG</sequence>
<dbReference type="RefSeq" id="WP_054964639.1">
    <property type="nucleotide sequence ID" value="NZ_FMUN01000010.1"/>
</dbReference>
<dbReference type="InterPro" id="IPR036034">
    <property type="entry name" value="PDZ_sf"/>
</dbReference>
<feature type="region of interest" description="Disordered" evidence="1">
    <location>
        <begin position="270"/>
        <end position="292"/>
    </location>
</feature>
<dbReference type="STRING" id="381306.AN478_00335"/>
<feature type="signal peptide" evidence="2">
    <location>
        <begin position="1"/>
        <end position="31"/>
    </location>
</feature>
<reference evidence="5" key="1">
    <citation type="submission" date="2016-10" db="EMBL/GenBank/DDBJ databases">
        <authorList>
            <person name="Varghese N."/>
        </authorList>
    </citation>
    <scope>NUCLEOTIDE SEQUENCE [LARGE SCALE GENOMIC DNA]</scope>
    <source>
        <strain evidence="5">HL 19</strain>
    </source>
</reference>
<dbReference type="InterPro" id="IPR003729">
    <property type="entry name" value="Bi_nuclease_dom"/>
</dbReference>
<dbReference type="OrthoDB" id="9788698at2"/>
<dbReference type="SUPFAM" id="SSF103256">
    <property type="entry name" value="Hypothetical protein TM0160"/>
    <property type="match status" value="1"/>
</dbReference>
<dbReference type="SUPFAM" id="SSF50156">
    <property type="entry name" value="PDZ domain-like"/>
    <property type="match status" value="1"/>
</dbReference>
<dbReference type="PANTHER" id="PTHR15160">
    <property type="entry name" value="VON HIPPEL-LINDAU PROTEIN"/>
    <property type="match status" value="1"/>
</dbReference>
<dbReference type="AlphaFoldDB" id="A0A0P9ET27"/>
<feature type="domain" description="BFN" evidence="3">
    <location>
        <begin position="42"/>
        <end position="174"/>
    </location>
</feature>
<dbReference type="PROSITE" id="PS51658">
    <property type="entry name" value="BFN"/>
    <property type="match status" value="1"/>
</dbReference>
<dbReference type="Pfam" id="PF17820">
    <property type="entry name" value="PDZ_6"/>
    <property type="match status" value="1"/>
</dbReference>
<accession>A0A0P9ET27</accession>
<evidence type="ECO:0000256" key="1">
    <source>
        <dbReference type="SAM" id="MobiDB-lite"/>
    </source>
</evidence>
<name>A0A0P9ET27_9GAMM</name>
<evidence type="ECO:0000256" key="2">
    <source>
        <dbReference type="SAM" id="SignalP"/>
    </source>
</evidence>
<dbReference type="InterPro" id="IPR036104">
    <property type="entry name" value="BFN_sf"/>
</dbReference>
<dbReference type="InterPro" id="IPR041489">
    <property type="entry name" value="PDZ_6"/>
</dbReference>
<dbReference type="GO" id="GO:0004518">
    <property type="term" value="F:nuclease activity"/>
    <property type="evidence" value="ECO:0007669"/>
    <property type="project" value="InterPro"/>
</dbReference>